<dbReference type="GO" id="GO:0006166">
    <property type="term" value="P:purine ribonucleoside salvage"/>
    <property type="evidence" value="ECO:0007669"/>
    <property type="project" value="UniProtKB-KW"/>
</dbReference>
<evidence type="ECO:0000313" key="12">
    <source>
        <dbReference type="EMBL" id="UZF89124.1"/>
    </source>
</evidence>
<dbReference type="GO" id="GO:0005737">
    <property type="term" value="C:cytoplasm"/>
    <property type="evidence" value="ECO:0007669"/>
    <property type="project" value="UniProtKB-SubCell"/>
</dbReference>
<dbReference type="InterPro" id="IPR050054">
    <property type="entry name" value="UPRTase/APRTase"/>
</dbReference>
<evidence type="ECO:0000256" key="6">
    <source>
        <dbReference type="ARBA" id="ARBA00022490"/>
    </source>
</evidence>
<comment type="pathway">
    <text evidence="3">Purine metabolism; AMP biosynthesis via salvage pathway; AMP from adenine: step 1/1.</text>
</comment>
<evidence type="ECO:0000256" key="8">
    <source>
        <dbReference type="ARBA" id="ARBA00022679"/>
    </source>
</evidence>
<dbReference type="PANTHER" id="PTHR32315">
    <property type="entry name" value="ADENINE PHOSPHORIBOSYLTRANSFERASE"/>
    <property type="match status" value="1"/>
</dbReference>
<dbReference type="EMBL" id="CP102774">
    <property type="protein sequence ID" value="UZF89124.1"/>
    <property type="molecule type" value="Genomic_DNA"/>
</dbReference>
<evidence type="ECO:0000256" key="9">
    <source>
        <dbReference type="ARBA" id="ARBA00022726"/>
    </source>
</evidence>
<keyword evidence="6" id="KW-0963">Cytoplasm</keyword>
<dbReference type="GO" id="GO:0006168">
    <property type="term" value="P:adenine salvage"/>
    <property type="evidence" value="ECO:0007669"/>
    <property type="project" value="TreeGrafter"/>
</dbReference>
<dbReference type="GO" id="GO:0003999">
    <property type="term" value="F:adenine phosphoribosyltransferase activity"/>
    <property type="evidence" value="ECO:0007669"/>
    <property type="project" value="UniProtKB-EC"/>
</dbReference>
<evidence type="ECO:0000256" key="4">
    <source>
        <dbReference type="ARBA" id="ARBA00008391"/>
    </source>
</evidence>
<dbReference type="SUPFAM" id="SSF53271">
    <property type="entry name" value="PRTase-like"/>
    <property type="match status" value="1"/>
</dbReference>
<keyword evidence="7 12" id="KW-0328">Glycosyltransferase</keyword>
<proteinExistence type="inferred from homology"/>
<comment type="catalytic activity">
    <reaction evidence="1">
        <text>AMP + diphosphate = 5-phospho-alpha-D-ribose 1-diphosphate + adenine</text>
        <dbReference type="Rhea" id="RHEA:16609"/>
        <dbReference type="ChEBI" id="CHEBI:16708"/>
        <dbReference type="ChEBI" id="CHEBI:33019"/>
        <dbReference type="ChEBI" id="CHEBI:58017"/>
        <dbReference type="ChEBI" id="CHEBI:456215"/>
        <dbReference type="EC" id="2.4.2.7"/>
    </reaction>
</comment>
<dbReference type="GO" id="GO:0044209">
    <property type="term" value="P:AMP salvage"/>
    <property type="evidence" value="ECO:0007669"/>
    <property type="project" value="TreeGrafter"/>
</dbReference>
<dbReference type="InterPro" id="IPR000836">
    <property type="entry name" value="PRTase_dom"/>
</dbReference>
<evidence type="ECO:0000259" key="11">
    <source>
        <dbReference type="Pfam" id="PF00156"/>
    </source>
</evidence>
<evidence type="ECO:0000256" key="3">
    <source>
        <dbReference type="ARBA" id="ARBA00004659"/>
    </source>
</evidence>
<feature type="domain" description="Phosphoribosyltransferase" evidence="11">
    <location>
        <begin position="96"/>
        <end position="202"/>
    </location>
</feature>
<reference evidence="12" key="1">
    <citation type="submission" date="2022-08" db="EMBL/GenBank/DDBJ databases">
        <title>Complete Genome Sequences of 2 Bosea sp. soil isolates.</title>
        <authorList>
            <person name="Alvarez Arevalo M."/>
            <person name="Sterndorff E.B."/>
            <person name="Faurdal D."/>
            <person name="Joergensen T.S."/>
            <person name="Weber T."/>
        </authorList>
    </citation>
    <scope>NUCLEOTIDE SEQUENCE</scope>
    <source>
        <strain evidence="12">NBC_00436</strain>
    </source>
</reference>
<protein>
    <recommendedName>
        <fullName evidence="5">adenine phosphoribosyltransferase</fullName>
        <ecNumber evidence="5">2.4.2.7</ecNumber>
    </recommendedName>
</protein>
<evidence type="ECO:0000256" key="10">
    <source>
        <dbReference type="SAM" id="MobiDB-lite"/>
    </source>
</evidence>
<organism evidence="12">
    <name type="scientific">Bosea sp. NBC_00436</name>
    <dbReference type="NCBI Taxonomy" id="2969620"/>
    <lineage>
        <taxon>Bacteria</taxon>
        <taxon>Pseudomonadati</taxon>
        <taxon>Pseudomonadota</taxon>
        <taxon>Alphaproteobacteria</taxon>
        <taxon>Hyphomicrobiales</taxon>
        <taxon>Boseaceae</taxon>
        <taxon>Bosea</taxon>
    </lineage>
</organism>
<comment type="subcellular location">
    <subcellularLocation>
        <location evidence="2">Cytoplasm</location>
    </subcellularLocation>
</comment>
<evidence type="ECO:0000256" key="5">
    <source>
        <dbReference type="ARBA" id="ARBA00011893"/>
    </source>
</evidence>
<dbReference type="PANTHER" id="PTHR32315:SF3">
    <property type="entry name" value="ADENINE PHOSPHORIBOSYLTRANSFERASE"/>
    <property type="match status" value="1"/>
</dbReference>
<keyword evidence="9" id="KW-0660">Purine salvage</keyword>
<dbReference type="Pfam" id="PF00156">
    <property type="entry name" value="Pribosyltran"/>
    <property type="match status" value="1"/>
</dbReference>
<evidence type="ECO:0000256" key="1">
    <source>
        <dbReference type="ARBA" id="ARBA00000868"/>
    </source>
</evidence>
<evidence type="ECO:0000256" key="7">
    <source>
        <dbReference type="ARBA" id="ARBA00022676"/>
    </source>
</evidence>
<keyword evidence="8" id="KW-0808">Transferase</keyword>
<dbReference type="GO" id="GO:0002055">
    <property type="term" value="F:adenine binding"/>
    <property type="evidence" value="ECO:0007669"/>
    <property type="project" value="TreeGrafter"/>
</dbReference>
<dbReference type="CDD" id="cd06223">
    <property type="entry name" value="PRTases_typeI"/>
    <property type="match status" value="1"/>
</dbReference>
<evidence type="ECO:0000256" key="2">
    <source>
        <dbReference type="ARBA" id="ARBA00004496"/>
    </source>
</evidence>
<dbReference type="InterPro" id="IPR029057">
    <property type="entry name" value="PRTase-like"/>
</dbReference>
<dbReference type="Gene3D" id="3.40.50.2020">
    <property type="match status" value="1"/>
</dbReference>
<feature type="region of interest" description="Disordered" evidence="10">
    <location>
        <begin position="1"/>
        <end position="37"/>
    </location>
</feature>
<name>A0A9E8A261_9HYPH</name>
<gene>
    <name evidence="12" type="ORF">NWE54_10210</name>
</gene>
<sequence>MVIVMPSSEPREAAGHPLRGCHKGSPAGRQTGMTGGRHRRIQAGTSMDSASASAPKMPDSPAFPHRRWKDHPVPGVDFPDATTFTSDPRWMRTACEALSARLDKEIDLLAGIDIGGLGFAGALALRNGLGFIDIRKVASIRADVVRSLAANYELGNGIALSKGQALEGRRVAIIDDCLMTGGTALATAQLLRRLGAHCTHALFVFELEGLGGRERLTQNGVAVHSLQGLPPTQPK</sequence>
<dbReference type="GO" id="GO:0016208">
    <property type="term" value="F:AMP binding"/>
    <property type="evidence" value="ECO:0007669"/>
    <property type="project" value="TreeGrafter"/>
</dbReference>
<dbReference type="AlphaFoldDB" id="A0A9E8A261"/>
<accession>A0A9E8A261</accession>
<comment type="similarity">
    <text evidence="4">Belongs to the purine/pyrimidine phosphoribosyltransferase family.</text>
</comment>
<dbReference type="EC" id="2.4.2.7" evidence="5"/>